<dbReference type="Gene3D" id="2.80.10.50">
    <property type="match status" value="1"/>
</dbReference>
<keyword evidence="1" id="KW-0732">Signal</keyword>
<evidence type="ECO:0000313" key="2">
    <source>
        <dbReference type="EMBL" id="MDO7876734.1"/>
    </source>
</evidence>
<evidence type="ECO:0000313" key="3">
    <source>
        <dbReference type="Proteomes" id="UP001176429"/>
    </source>
</evidence>
<organism evidence="2 3">
    <name type="scientific">Hymenobacter aranciens</name>
    <dbReference type="NCBI Taxonomy" id="3063996"/>
    <lineage>
        <taxon>Bacteria</taxon>
        <taxon>Pseudomonadati</taxon>
        <taxon>Bacteroidota</taxon>
        <taxon>Cytophagia</taxon>
        <taxon>Cytophagales</taxon>
        <taxon>Hymenobacteraceae</taxon>
        <taxon>Hymenobacter</taxon>
    </lineage>
</organism>
<dbReference type="InterPro" id="IPR052918">
    <property type="entry name" value="Motility_Chemotaxis_Reg"/>
</dbReference>
<dbReference type="EMBL" id="JAUQSY010000013">
    <property type="protein sequence ID" value="MDO7876734.1"/>
    <property type="molecule type" value="Genomic_DNA"/>
</dbReference>
<dbReference type="Proteomes" id="UP001176429">
    <property type="component" value="Unassembled WGS sequence"/>
</dbReference>
<accession>A0ABT9BEP0</accession>
<feature type="chain" id="PRO_5046234503" description="T9SS type A sorting domain-containing protein" evidence="1">
    <location>
        <begin position="20"/>
        <end position="562"/>
    </location>
</feature>
<gene>
    <name evidence="2" type="ORF">Q5H93_18460</name>
</gene>
<dbReference type="SUPFAM" id="SSF63829">
    <property type="entry name" value="Calcium-dependent phosphotriesterase"/>
    <property type="match status" value="1"/>
</dbReference>
<sequence>MRLRYLFFLLLLGSATARAQSTTAPDWLRAQVLDCPGSATATGLLTDASGNAYLTGIFNQTLALGPGTTFAATGLQDSYLAKYAPGGGLLWGLHLAGAAYTVAHDVVSDAQGNVYVGGSFTQRMSLGGLSLNNPQGDTFLFLAKINAQGQPQWLRQLGGGNGVISSGMGLDAAGNAYFTGTFSGSMVLGSTTLVVAGPPGAVASDVFLARFDAQGQLAWARQGGHETPSGVGNYYQYAPHLLVSPAGACYLTWTSTPGAGGFGSLPLPATPGENDAVVVKYDAQGTPAWVFSEGGAGNDLANRAVLDGTGQLLVTGSYEGLASFGPATLSSTDRGGLLLALDEATGRVNWARELASTATLYGPATSGLTVDAAGNSYVAAILIGDALVDGVSFLPGGSSSRDGLVLSFTPQGRLRWGQQADGPGDELPGHLAWLPNGELLLAGDLNGTGRFGAHTVSSNPTSAQNPVAYLTNPFLARLGQLPTTTRPGQAAAPLAVYPNPVARGAALQLPPLPAGTQVVVSDALGRQVWQGPRLAVPGAPGVYIVQALAPDGRQWRSRLVVE</sequence>
<dbReference type="PANTHER" id="PTHR35580:SF1">
    <property type="entry name" value="PHYTASE-LIKE DOMAIN-CONTAINING PROTEIN"/>
    <property type="match status" value="1"/>
</dbReference>
<proteinExistence type="predicted"/>
<dbReference type="PANTHER" id="PTHR35580">
    <property type="entry name" value="CELL SURFACE GLYCOPROTEIN (S-LAYER PROTEIN)-LIKE PROTEIN"/>
    <property type="match status" value="1"/>
</dbReference>
<evidence type="ECO:0008006" key="4">
    <source>
        <dbReference type="Google" id="ProtNLM"/>
    </source>
</evidence>
<reference evidence="2" key="1">
    <citation type="submission" date="2023-07" db="EMBL/GenBank/DDBJ databases">
        <authorList>
            <person name="Kim M.K."/>
        </authorList>
    </citation>
    <scope>NUCLEOTIDE SEQUENCE</scope>
    <source>
        <strain evidence="2">ASUV-10-1</strain>
    </source>
</reference>
<dbReference type="SUPFAM" id="SSF101898">
    <property type="entry name" value="NHL repeat"/>
    <property type="match status" value="1"/>
</dbReference>
<evidence type="ECO:0000256" key="1">
    <source>
        <dbReference type="SAM" id="SignalP"/>
    </source>
</evidence>
<comment type="caution">
    <text evidence="2">The sequence shown here is derived from an EMBL/GenBank/DDBJ whole genome shotgun (WGS) entry which is preliminary data.</text>
</comment>
<protein>
    <recommendedName>
        <fullName evidence="4">T9SS type A sorting domain-containing protein</fullName>
    </recommendedName>
</protein>
<dbReference type="RefSeq" id="WP_305008116.1">
    <property type="nucleotide sequence ID" value="NZ_JAUQSY010000013.1"/>
</dbReference>
<keyword evidence="3" id="KW-1185">Reference proteome</keyword>
<feature type="signal peptide" evidence="1">
    <location>
        <begin position="1"/>
        <end position="19"/>
    </location>
</feature>
<name>A0ABT9BEP0_9BACT</name>